<sequence>MFYNFVIRFVHFLLLILNGRIHAQNKEKLPEGTTYVLAAPHRSWLDPVFIAIAAYPHRYTTMAKKELFDNKFVNFLLRKMNAFPVDRANPGPSAIKHPVSVLKEGNLNFFIFSTGTRYDAAVKGGTTTIARMAKVPIVPVVFQGPFTFKDLLKRQKAVVRFGDIIQIPEGRMPREKMAEIDLELEQSFARLDKEINPDFVHEFKKK</sequence>
<dbReference type="InterPro" id="IPR002123">
    <property type="entry name" value="Plipid/glycerol_acylTrfase"/>
</dbReference>
<dbReference type="CDD" id="cd07989">
    <property type="entry name" value="LPLAT_AGPAT-like"/>
    <property type="match status" value="1"/>
</dbReference>
<dbReference type="GeneID" id="94551741"/>
<dbReference type="PANTHER" id="PTHR10434">
    <property type="entry name" value="1-ACYL-SN-GLYCEROL-3-PHOSPHATE ACYLTRANSFERASE"/>
    <property type="match status" value="1"/>
</dbReference>
<evidence type="ECO:0000313" key="4">
    <source>
        <dbReference type="EMBL" id="QIK50682.1"/>
    </source>
</evidence>
<name>A0A6G7WEL5_9LACT</name>
<dbReference type="PANTHER" id="PTHR10434:SF40">
    <property type="entry name" value="1-ACYL-SN-GLYCEROL-3-PHOSPHATE ACYLTRANSFERASE"/>
    <property type="match status" value="1"/>
</dbReference>
<protein>
    <submittedName>
        <fullName evidence="4">1-acyl-sn-glycerol-3-phosphate acyltransferase</fullName>
    </submittedName>
</protein>
<keyword evidence="5" id="KW-1185">Reference proteome</keyword>
<dbReference type="EMBL" id="CP049889">
    <property type="protein sequence ID" value="QIK50682.1"/>
    <property type="molecule type" value="Genomic_DNA"/>
</dbReference>
<evidence type="ECO:0000259" key="3">
    <source>
        <dbReference type="SMART" id="SM00563"/>
    </source>
</evidence>
<evidence type="ECO:0000256" key="1">
    <source>
        <dbReference type="ARBA" id="ARBA00022679"/>
    </source>
</evidence>
<proteinExistence type="predicted"/>
<dbReference type="KEGG" id="jpo:G7058_00535"/>
<dbReference type="Proteomes" id="UP000501830">
    <property type="component" value="Chromosome"/>
</dbReference>
<dbReference type="SUPFAM" id="SSF69593">
    <property type="entry name" value="Glycerol-3-phosphate (1)-acyltransferase"/>
    <property type="match status" value="1"/>
</dbReference>
<dbReference type="SMART" id="SM00563">
    <property type="entry name" value="PlsC"/>
    <property type="match status" value="1"/>
</dbReference>
<dbReference type="Pfam" id="PF01553">
    <property type="entry name" value="Acyltransferase"/>
    <property type="match status" value="1"/>
</dbReference>
<dbReference type="AlphaFoldDB" id="A0A6G7WEL5"/>
<accession>A0A6G7WEL5</accession>
<reference evidence="4 5" key="1">
    <citation type="journal article" date="2017" name="Int. J. Syst. Evol. Microbiol.">
        <title>Jeotgalibaca porci sp. nov. and Jeotgalibaca arthritidis sp. nov., isolated from pigs, and emended description of the genus Jeotgalibaca.</title>
        <authorList>
            <person name="Zamora L."/>
            <person name="Perez-Sancho M."/>
            <person name="Dominguez L."/>
            <person name="Fernandez-Garayzabal J.F."/>
            <person name="Vela A.I."/>
        </authorList>
    </citation>
    <scope>NUCLEOTIDE SEQUENCE [LARGE SCALE GENOMIC DNA]</scope>
    <source>
        <strain evidence="4 5">CCUG 69148</strain>
    </source>
</reference>
<evidence type="ECO:0000256" key="2">
    <source>
        <dbReference type="ARBA" id="ARBA00023315"/>
    </source>
</evidence>
<feature type="domain" description="Phospholipid/glycerol acyltransferase" evidence="3">
    <location>
        <begin position="35"/>
        <end position="145"/>
    </location>
</feature>
<dbReference type="RefSeq" id="WP_166061726.1">
    <property type="nucleotide sequence ID" value="NZ_CP049889.1"/>
</dbReference>
<keyword evidence="2 4" id="KW-0012">Acyltransferase</keyword>
<evidence type="ECO:0000313" key="5">
    <source>
        <dbReference type="Proteomes" id="UP000501830"/>
    </source>
</evidence>
<organism evidence="4 5">
    <name type="scientific">Jeotgalibaca porci</name>
    <dbReference type="NCBI Taxonomy" id="1868793"/>
    <lineage>
        <taxon>Bacteria</taxon>
        <taxon>Bacillati</taxon>
        <taxon>Bacillota</taxon>
        <taxon>Bacilli</taxon>
        <taxon>Lactobacillales</taxon>
        <taxon>Carnobacteriaceae</taxon>
        <taxon>Jeotgalibaca</taxon>
    </lineage>
</organism>
<keyword evidence="1 4" id="KW-0808">Transferase</keyword>
<dbReference type="GO" id="GO:0006654">
    <property type="term" value="P:phosphatidic acid biosynthetic process"/>
    <property type="evidence" value="ECO:0007669"/>
    <property type="project" value="TreeGrafter"/>
</dbReference>
<gene>
    <name evidence="4" type="ORF">G7058_00535</name>
</gene>
<dbReference type="GO" id="GO:0003841">
    <property type="term" value="F:1-acylglycerol-3-phosphate O-acyltransferase activity"/>
    <property type="evidence" value="ECO:0007669"/>
    <property type="project" value="TreeGrafter"/>
</dbReference>